<name>A0ABT4BC64_9ACTN</name>
<accession>A0ABT4BC64</accession>
<dbReference type="Pfam" id="PF00293">
    <property type="entry name" value="NUDIX"/>
    <property type="match status" value="1"/>
</dbReference>
<dbReference type="EMBL" id="JAPNTZ010000018">
    <property type="protein sequence ID" value="MCY1144101.1"/>
    <property type="molecule type" value="Genomic_DNA"/>
</dbReference>
<feature type="domain" description="Nudix hydrolase" evidence="3">
    <location>
        <begin position="27"/>
        <end position="155"/>
    </location>
</feature>
<dbReference type="PANTHER" id="PTHR43046:SF2">
    <property type="entry name" value="8-OXO-DGTP DIPHOSPHATASE-RELATED"/>
    <property type="match status" value="1"/>
</dbReference>
<organism evidence="4 5">
    <name type="scientific">Paractinoplanes pyxinae</name>
    <dbReference type="NCBI Taxonomy" id="2997416"/>
    <lineage>
        <taxon>Bacteria</taxon>
        <taxon>Bacillati</taxon>
        <taxon>Actinomycetota</taxon>
        <taxon>Actinomycetes</taxon>
        <taxon>Micromonosporales</taxon>
        <taxon>Micromonosporaceae</taxon>
        <taxon>Paractinoplanes</taxon>
    </lineage>
</organism>
<evidence type="ECO:0000313" key="4">
    <source>
        <dbReference type="EMBL" id="MCY1144101.1"/>
    </source>
</evidence>
<dbReference type="SUPFAM" id="SSF55811">
    <property type="entry name" value="Nudix"/>
    <property type="match status" value="1"/>
</dbReference>
<evidence type="ECO:0000256" key="2">
    <source>
        <dbReference type="ARBA" id="ARBA00022801"/>
    </source>
</evidence>
<dbReference type="PANTHER" id="PTHR43046">
    <property type="entry name" value="GDP-MANNOSE MANNOSYL HYDROLASE"/>
    <property type="match status" value="1"/>
</dbReference>
<evidence type="ECO:0000259" key="3">
    <source>
        <dbReference type="PROSITE" id="PS51462"/>
    </source>
</evidence>
<dbReference type="PROSITE" id="PS51462">
    <property type="entry name" value="NUDIX"/>
    <property type="match status" value="1"/>
</dbReference>
<dbReference type="RefSeq" id="WP_267568656.1">
    <property type="nucleotide sequence ID" value="NZ_JAPNTZ010000018.1"/>
</dbReference>
<dbReference type="InterPro" id="IPR000086">
    <property type="entry name" value="NUDIX_hydrolase_dom"/>
</dbReference>
<dbReference type="Proteomes" id="UP001151002">
    <property type="component" value="Unassembled WGS sequence"/>
</dbReference>
<protein>
    <submittedName>
        <fullName evidence="4">NUDIX domain-containing protein</fullName>
    </submittedName>
</protein>
<reference evidence="4" key="1">
    <citation type="submission" date="2022-11" db="EMBL/GenBank/DDBJ databases">
        <authorList>
            <person name="Somphong A."/>
            <person name="Phongsopitanun W."/>
        </authorList>
    </citation>
    <scope>NUCLEOTIDE SEQUENCE</scope>
    <source>
        <strain evidence="4">Pm04-4</strain>
    </source>
</reference>
<evidence type="ECO:0000313" key="5">
    <source>
        <dbReference type="Proteomes" id="UP001151002"/>
    </source>
</evidence>
<proteinExistence type="predicted"/>
<comment type="caution">
    <text evidence="4">The sequence shown here is derived from an EMBL/GenBank/DDBJ whole genome shotgun (WGS) entry which is preliminary data.</text>
</comment>
<keyword evidence="2" id="KW-0378">Hydrolase</keyword>
<comment type="cofactor">
    <cofactor evidence="1">
        <name>Mg(2+)</name>
        <dbReference type="ChEBI" id="CHEBI:18420"/>
    </cofactor>
</comment>
<gene>
    <name evidence="4" type="ORF">OWR29_39410</name>
</gene>
<dbReference type="InterPro" id="IPR015797">
    <property type="entry name" value="NUDIX_hydrolase-like_dom_sf"/>
</dbReference>
<dbReference type="Gene3D" id="3.90.79.10">
    <property type="entry name" value="Nucleoside Triphosphate Pyrophosphohydrolase"/>
    <property type="match status" value="1"/>
</dbReference>
<sequence>MINATPISAVPYLSPQDAQLAAGTADPSYGAVGLVVDPEDRVLIQLRDDKPEIVHPGLWSIPGGLADPGEDAHATVIRELYEELQLTVTDPVTFGSVVDREGRGHILAAFLVRTEATIDDLVLGEGQEMRFCAVDEALQLDLVPFARRLIEALAAAPV</sequence>
<evidence type="ECO:0000256" key="1">
    <source>
        <dbReference type="ARBA" id="ARBA00001946"/>
    </source>
</evidence>
<keyword evidence="5" id="KW-1185">Reference proteome</keyword>